<evidence type="ECO:0000313" key="2">
    <source>
        <dbReference type="Proteomes" id="UP000322667"/>
    </source>
</evidence>
<evidence type="ECO:0000313" key="1">
    <source>
        <dbReference type="EMBL" id="TYH39310.1"/>
    </source>
</evidence>
<organism evidence="1 2">
    <name type="scientific">Gossypium tomentosum</name>
    <name type="common">Hawaiian cotton</name>
    <name type="synonym">Gossypium sandvicense</name>
    <dbReference type="NCBI Taxonomy" id="34277"/>
    <lineage>
        <taxon>Eukaryota</taxon>
        <taxon>Viridiplantae</taxon>
        <taxon>Streptophyta</taxon>
        <taxon>Embryophyta</taxon>
        <taxon>Tracheophyta</taxon>
        <taxon>Spermatophyta</taxon>
        <taxon>Magnoliopsida</taxon>
        <taxon>eudicotyledons</taxon>
        <taxon>Gunneridae</taxon>
        <taxon>Pentapetalae</taxon>
        <taxon>rosids</taxon>
        <taxon>malvids</taxon>
        <taxon>Malvales</taxon>
        <taxon>Malvaceae</taxon>
        <taxon>Malvoideae</taxon>
        <taxon>Gossypium</taxon>
    </lineage>
</organism>
<sequence>MGAVAVVAEEGEHRRDRQLGVSGMEGGARKNADWGRSCHAQKDQNVKDVKFLGKKCNFKKIWGQNVMFRKLSGQNEILRKFRVQNTIQRKFRVRM</sequence>
<dbReference type="EMBL" id="CM017634">
    <property type="protein sequence ID" value="TYH39310.1"/>
    <property type="molecule type" value="Genomic_DNA"/>
</dbReference>
<accession>A0A5D2IB51</accession>
<keyword evidence="2" id="KW-1185">Reference proteome</keyword>
<dbReference type="AlphaFoldDB" id="A0A5D2IB51"/>
<proteinExistence type="predicted"/>
<protein>
    <submittedName>
        <fullName evidence="1">Uncharacterized protein</fullName>
    </submittedName>
</protein>
<name>A0A5D2IB51_GOSTO</name>
<dbReference type="Proteomes" id="UP000322667">
    <property type="component" value="Chromosome D12"/>
</dbReference>
<reference evidence="1 2" key="1">
    <citation type="submission" date="2019-07" db="EMBL/GenBank/DDBJ databases">
        <title>WGS assembly of Gossypium tomentosum.</title>
        <authorList>
            <person name="Chen Z.J."/>
            <person name="Sreedasyam A."/>
            <person name="Ando A."/>
            <person name="Song Q."/>
            <person name="De L."/>
            <person name="Hulse-Kemp A."/>
            <person name="Ding M."/>
            <person name="Ye W."/>
            <person name="Kirkbride R."/>
            <person name="Jenkins J."/>
            <person name="Plott C."/>
            <person name="Lovell J."/>
            <person name="Lin Y.-M."/>
            <person name="Vaughn R."/>
            <person name="Liu B."/>
            <person name="Li W."/>
            <person name="Simpson S."/>
            <person name="Scheffler B."/>
            <person name="Saski C."/>
            <person name="Grover C."/>
            <person name="Hu G."/>
            <person name="Conover J."/>
            <person name="Carlson J."/>
            <person name="Shu S."/>
            <person name="Boston L."/>
            <person name="Williams M."/>
            <person name="Peterson D."/>
            <person name="Mcgee K."/>
            <person name="Jones D."/>
            <person name="Wendel J."/>
            <person name="Stelly D."/>
            <person name="Grimwood J."/>
            <person name="Schmutz J."/>
        </authorList>
    </citation>
    <scope>NUCLEOTIDE SEQUENCE [LARGE SCALE GENOMIC DNA]</scope>
    <source>
        <strain evidence="1">7179.01</strain>
    </source>
</reference>
<gene>
    <name evidence="1" type="ORF">ES332_D12G171400v1</name>
</gene>